<sequence length="106" mass="12286">MTEHEYDPKFYAKISSAVLKLPDIADKLDRFDRTMNEMVTEIKRMQDWRDRHVIDSAGRDAILDKITCRLENLEKTEYGVLSILRATMYVFVIAGTITGVIAYILK</sequence>
<proteinExistence type="predicted"/>
<dbReference type="EMBL" id="MT144617">
    <property type="protein sequence ID" value="QJH95339.1"/>
    <property type="molecule type" value="Genomic_DNA"/>
</dbReference>
<dbReference type="EMBL" id="MT141571">
    <property type="protein sequence ID" value="QJA67421.1"/>
    <property type="molecule type" value="Genomic_DNA"/>
</dbReference>
<accession>A0A6H1ZGP8</accession>
<protein>
    <submittedName>
        <fullName evidence="2">Uncharacterized protein</fullName>
    </submittedName>
</protein>
<feature type="transmembrane region" description="Helical" evidence="1">
    <location>
        <begin position="86"/>
        <end position="105"/>
    </location>
</feature>
<evidence type="ECO:0000256" key="1">
    <source>
        <dbReference type="SAM" id="Phobius"/>
    </source>
</evidence>
<dbReference type="AlphaFoldDB" id="A0A6H1ZGP8"/>
<name>A0A6H1ZGP8_9ZZZZ</name>
<keyword evidence="1" id="KW-0812">Transmembrane</keyword>
<evidence type="ECO:0000313" key="3">
    <source>
        <dbReference type="EMBL" id="QJA67421.1"/>
    </source>
</evidence>
<evidence type="ECO:0000313" key="2">
    <source>
        <dbReference type="EMBL" id="QJA46734.1"/>
    </source>
</evidence>
<keyword evidence="1" id="KW-0472">Membrane</keyword>
<reference evidence="2" key="1">
    <citation type="submission" date="2020-03" db="EMBL/GenBank/DDBJ databases">
        <title>The deep terrestrial virosphere.</title>
        <authorList>
            <person name="Holmfeldt K."/>
            <person name="Nilsson E."/>
            <person name="Simone D."/>
            <person name="Lopez-Fernandez M."/>
            <person name="Wu X."/>
            <person name="de Brujin I."/>
            <person name="Lundin D."/>
            <person name="Andersson A."/>
            <person name="Bertilsson S."/>
            <person name="Dopson M."/>
        </authorList>
    </citation>
    <scope>NUCLEOTIDE SEQUENCE</scope>
    <source>
        <strain evidence="4">MM415A00215</strain>
        <strain evidence="3">MM415B00223</strain>
        <strain evidence="2">TM448A00522</strain>
        <strain evidence="5">TM448B00399</strain>
    </source>
</reference>
<gene>
    <name evidence="4" type="ORF">MM415A00215_0030</name>
    <name evidence="3" type="ORF">MM415B00223_0008</name>
    <name evidence="2" type="ORF">TM448A00522_0004</name>
    <name evidence="5" type="ORF">TM448B00399_0030</name>
</gene>
<evidence type="ECO:0000313" key="5">
    <source>
        <dbReference type="EMBL" id="QJH95339.1"/>
    </source>
</evidence>
<dbReference type="EMBL" id="MT144020">
    <property type="protein sequence ID" value="QJA46734.1"/>
    <property type="molecule type" value="Genomic_DNA"/>
</dbReference>
<keyword evidence="1" id="KW-1133">Transmembrane helix</keyword>
<organism evidence="2">
    <name type="scientific">viral metagenome</name>
    <dbReference type="NCBI Taxonomy" id="1070528"/>
    <lineage>
        <taxon>unclassified sequences</taxon>
        <taxon>metagenomes</taxon>
        <taxon>organismal metagenomes</taxon>
    </lineage>
</organism>
<dbReference type="EMBL" id="MT142526">
    <property type="protein sequence ID" value="QJA84236.1"/>
    <property type="molecule type" value="Genomic_DNA"/>
</dbReference>
<evidence type="ECO:0000313" key="4">
    <source>
        <dbReference type="EMBL" id="QJA84236.1"/>
    </source>
</evidence>